<keyword evidence="4" id="KW-1185">Reference proteome</keyword>
<evidence type="ECO:0000313" key="4">
    <source>
        <dbReference type="Proteomes" id="UP000014760"/>
    </source>
</evidence>
<feature type="region of interest" description="Disordered" evidence="1">
    <location>
        <begin position="104"/>
        <end position="123"/>
    </location>
</feature>
<organism evidence="2">
    <name type="scientific">Capitella teleta</name>
    <name type="common">Polychaete worm</name>
    <dbReference type="NCBI Taxonomy" id="283909"/>
    <lineage>
        <taxon>Eukaryota</taxon>
        <taxon>Metazoa</taxon>
        <taxon>Spiralia</taxon>
        <taxon>Lophotrochozoa</taxon>
        <taxon>Annelida</taxon>
        <taxon>Polychaeta</taxon>
        <taxon>Sedentaria</taxon>
        <taxon>Scolecida</taxon>
        <taxon>Capitellidae</taxon>
        <taxon>Capitella</taxon>
    </lineage>
</organism>
<accession>R7UWZ8</accession>
<dbReference type="AlphaFoldDB" id="R7UWZ8"/>
<reference evidence="4" key="1">
    <citation type="submission" date="2012-12" db="EMBL/GenBank/DDBJ databases">
        <authorList>
            <person name="Hellsten U."/>
            <person name="Grimwood J."/>
            <person name="Chapman J.A."/>
            <person name="Shapiro H."/>
            <person name="Aerts A."/>
            <person name="Otillar R.P."/>
            <person name="Terry A.Y."/>
            <person name="Boore J.L."/>
            <person name="Simakov O."/>
            <person name="Marletaz F."/>
            <person name="Cho S.-J."/>
            <person name="Edsinger-Gonzales E."/>
            <person name="Havlak P."/>
            <person name="Kuo D.-H."/>
            <person name="Larsson T."/>
            <person name="Lv J."/>
            <person name="Arendt D."/>
            <person name="Savage R."/>
            <person name="Osoegawa K."/>
            <person name="de Jong P."/>
            <person name="Lindberg D.R."/>
            <person name="Seaver E.C."/>
            <person name="Weisblat D.A."/>
            <person name="Putnam N.H."/>
            <person name="Grigoriev I.V."/>
            <person name="Rokhsar D.S."/>
        </authorList>
    </citation>
    <scope>NUCLEOTIDE SEQUENCE</scope>
    <source>
        <strain evidence="4">I ESC-2004</strain>
    </source>
</reference>
<evidence type="ECO:0000313" key="3">
    <source>
        <dbReference type="EnsemblMetazoa" id="CapteP200231"/>
    </source>
</evidence>
<feature type="region of interest" description="Disordered" evidence="1">
    <location>
        <begin position="17"/>
        <end position="37"/>
    </location>
</feature>
<feature type="compositionally biased region" description="Low complexity" evidence="1">
    <location>
        <begin position="183"/>
        <end position="193"/>
    </location>
</feature>
<reference evidence="2 4" key="2">
    <citation type="journal article" date="2013" name="Nature">
        <title>Insights into bilaterian evolution from three spiralian genomes.</title>
        <authorList>
            <person name="Simakov O."/>
            <person name="Marletaz F."/>
            <person name="Cho S.J."/>
            <person name="Edsinger-Gonzales E."/>
            <person name="Havlak P."/>
            <person name="Hellsten U."/>
            <person name="Kuo D.H."/>
            <person name="Larsson T."/>
            <person name="Lv J."/>
            <person name="Arendt D."/>
            <person name="Savage R."/>
            <person name="Osoegawa K."/>
            <person name="de Jong P."/>
            <person name="Grimwood J."/>
            <person name="Chapman J.A."/>
            <person name="Shapiro H."/>
            <person name="Aerts A."/>
            <person name="Otillar R.P."/>
            <person name="Terry A.Y."/>
            <person name="Boore J.L."/>
            <person name="Grigoriev I.V."/>
            <person name="Lindberg D.R."/>
            <person name="Seaver E.C."/>
            <person name="Weisblat D.A."/>
            <person name="Putnam N.H."/>
            <person name="Rokhsar D.S."/>
        </authorList>
    </citation>
    <scope>NUCLEOTIDE SEQUENCE</scope>
    <source>
        <strain evidence="2 4">I ESC-2004</strain>
    </source>
</reference>
<proteinExistence type="predicted"/>
<feature type="compositionally biased region" description="Polar residues" evidence="1">
    <location>
        <begin position="228"/>
        <end position="239"/>
    </location>
</feature>
<name>R7UWZ8_CAPTE</name>
<dbReference type="EMBL" id="AMQN01000910">
    <property type="status" value="NOT_ANNOTATED_CDS"/>
    <property type="molecule type" value="Genomic_DNA"/>
</dbReference>
<evidence type="ECO:0000256" key="1">
    <source>
        <dbReference type="SAM" id="MobiDB-lite"/>
    </source>
</evidence>
<dbReference type="Proteomes" id="UP000014760">
    <property type="component" value="Unassembled WGS sequence"/>
</dbReference>
<protein>
    <submittedName>
        <fullName evidence="2 3">Uncharacterized protein</fullName>
    </submittedName>
</protein>
<gene>
    <name evidence="2" type="ORF">CAPTEDRAFT_200231</name>
</gene>
<dbReference type="HOGENOM" id="CLU_1162101_0_0_1"/>
<reference evidence="3" key="3">
    <citation type="submission" date="2015-06" db="UniProtKB">
        <authorList>
            <consortium name="EnsemblMetazoa"/>
        </authorList>
    </citation>
    <scope>IDENTIFICATION</scope>
</reference>
<sequence>MSYTDEQVSEITKALKEIGLMDSSSEDEEDPSPPVWFGRRKMATQIDIDTKFNSPAHPSNIFDSSSMRLTHRVREEDCYYRGRCSSMDGGMLESSAHKWPVIRTQSSPLRQQRQQRPRSDSLKLTLLSRGELSETMPCVPSPPQARTPYISLKEAAERARRKKVLLFGLDSEDLDAGMRESSENSSPQSSGRSTNHSSLRGSLNRRKERSNSLLPSINIHVSIRTDKGSPTATRSPNGI</sequence>
<evidence type="ECO:0000313" key="2">
    <source>
        <dbReference type="EMBL" id="ELU10792.1"/>
    </source>
</evidence>
<feature type="region of interest" description="Disordered" evidence="1">
    <location>
        <begin position="176"/>
        <end position="239"/>
    </location>
</feature>
<dbReference type="EMBL" id="KB297234">
    <property type="protein sequence ID" value="ELU10792.1"/>
    <property type="molecule type" value="Genomic_DNA"/>
</dbReference>
<dbReference type="EnsemblMetazoa" id="CapteT200231">
    <property type="protein sequence ID" value="CapteP200231"/>
    <property type="gene ID" value="CapteG200231"/>
</dbReference>
<feature type="compositionally biased region" description="Low complexity" evidence="1">
    <location>
        <begin position="105"/>
        <end position="114"/>
    </location>
</feature>